<gene>
    <name evidence="2" type="ORF">LENED_002312</name>
</gene>
<evidence type="ECO:0000313" key="3">
    <source>
        <dbReference type="Proteomes" id="UP000188533"/>
    </source>
</evidence>
<evidence type="ECO:0000313" key="2">
    <source>
        <dbReference type="EMBL" id="GAW00762.1"/>
    </source>
</evidence>
<proteinExistence type="predicted"/>
<dbReference type="AlphaFoldDB" id="A0A1Q3E0I8"/>
<organism evidence="2 3">
    <name type="scientific">Lentinula edodes</name>
    <name type="common">Shiitake mushroom</name>
    <name type="synonym">Lentinus edodes</name>
    <dbReference type="NCBI Taxonomy" id="5353"/>
    <lineage>
        <taxon>Eukaryota</taxon>
        <taxon>Fungi</taxon>
        <taxon>Dikarya</taxon>
        <taxon>Basidiomycota</taxon>
        <taxon>Agaricomycotina</taxon>
        <taxon>Agaricomycetes</taxon>
        <taxon>Agaricomycetidae</taxon>
        <taxon>Agaricales</taxon>
        <taxon>Marasmiineae</taxon>
        <taxon>Omphalotaceae</taxon>
        <taxon>Lentinula</taxon>
    </lineage>
</organism>
<accession>A0A1Q3E0I8</accession>
<feature type="compositionally biased region" description="Basic and acidic residues" evidence="1">
    <location>
        <begin position="43"/>
        <end position="58"/>
    </location>
</feature>
<evidence type="ECO:0000256" key="1">
    <source>
        <dbReference type="SAM" id="MobiDB-lite"/>
    </source>
</evidence>
<comment type="caution">
    <text evidence="2">The sequence shown here is derived from an EMBL/GenBank/DDBJ whole genome shotgun (WGS) entry which is preliminary data.</text>
</comment>
<reference evidence="2 3" key="1">
    <citation type="submission" date="2016-08" db="EMBL/GenBank/DDBJ databases">
        <authorList>
            <consortium name="Lentinula edodes genome sequencing consortium"/>
            <person name="Sakamoto Y."/>
            <person name="Nakade K."/>
            <person name="Sato S."/>
            <person name="Yoshida Y."/>
            <person name="Miyazaki K."/>
            <person name="Natsume S."/>
            <person name="Konno N."/>
        </authorList>
    </citation>
    <scope>NUCLEOTIDE SEQUENCE [LARGE SCALE GENOMIC DNA]</scope>
    <source>
        <strain evidence="2 3">NBRC 111202</strain>
    </source>
</reference>
<feature type="compositionally biased region" description="Acidic residues" evidence="1">
    <location>
        <begin position="19"/>
        <end position="42"/>
    </location>
</feature>
<dbReference type="Proteomes" id="UP000188533">
    <property type="component" value="Unassembled WGS sequence"/>
</dbReference>
<dbReference type="EMBL" id="BDGU01000038">
    <property type="protein sequence ID" value="GAW00762.1"/>
    <property type="molecule type" value="Genomic_DNA"/>
</dbReference>
<protein>
    <submittedName>
        <fullName evidence="2">Uncharacterized protein</fullName>
    </submittedName>
</protein>
<feature type="region of interest" description="Disordered" evidence="1">
    <location>
        <begin position="1"/>
        <end position="60"/>
    </location>
</feature>
<name>A0A1Q3E0I8_LENED</name>
<reference evidence="2 3" key="2">
    <citation type="submission" date="2017-02" db="EMBL/GenBank/DDBJ databases">
        <title>A genome survey and senescence transcriptome analysis in Lentinula edodes.</title>
        <authorList>
            <person name="Sakamoto Y."/>
            <person name="Nakade K."/>
            <person name="Sato S."/>
            <person name="Yoshida Y."/>
            <person name="Miyazaki K."/>
            <person name="Natsume S."/>
            <person name="Konno N."/>
        </authorList>
    </citation>
    <scope>NUCLEOTIDE SEQUENCE [LARGE SCALE GENOMIC DNA]</scope>
    <source>
        <strain evidence="2 3">NBRC 111202</strain>
    </source>
</reference>
<keyword evidence="3" id="KW-1185">Reference proteome</keyword>
<sequence>MNGAPVTAFYTLNENTELSMEEEEDVIGEEGEEEDTTDDEDQRDYQETEERRETEGRKPLTKAWYMEIAKRKKSWLKVRSA</sequence>